<feature type="transmembrane region" description="Helical" evidence="11">
    <location>
        <begin position="20"/>
        <end position="41"/>
    </location>
</feature>
<dbReference type="CDD" id="cd15242">
    <property type="entry name" value="7tm_Proteorhodopsin"/>
    <property type="match status" value="1"/>
</dbReference>
<evidence type="ECO:0000256" key="4">
    <source>
        <dbReference type="ARBA" id="ARBA00022606"/>
    </source>
</evidence>
<dbReference type="AlphaFoldDB" id="A0A1W2H7T4"/>
<evidence type="ECO:0000256" key="1">
    <source>
        <dbReference type="ARBA" id="ARBA00004141"/>
    </source>
</evidence>
<keyword evidence="3" id="KW-0600">Photoreceptor protein</keyword>
<name>A0A1W2H7T4_9BACT</name>
<dbReference type="SMART" id="SM01021">
    <property type="entry name" value="Bac_rhodopsin"/>
    <property type="match status" value="1"/>
</dbReference>
<feature type="transmembrane region" description="Helical" evidence="11">
    <location>
        <begin position="115"/>
        <end position="135"/>
    </location>
</feature>
<feature type="transmembrane region" description="Helical" evidence="11">
    <location>
        <begin position="180"/>
        <end position="200"/>
    </location>
</feature>
<evidence type="ECO:0000313" key="12">
    <source>
        <dbReference type="EMBL" id="SMD44973.1"/>
    </source>
</evidence>
<dbReference type="STRING" id="758820.SAMN00777080_3611"/>
<keyword evidence="10" id="KW-0675">Receptor</keyword>
<comment type="similarity">
    <text evidence="2">Belongs to the archaeal/bacterial/fungal opsin family.</text>
</comment>
<protein>
    <submittedName>
        <fullName evidence="12">Bacteriorhodopsin</fullName>
    </submittedName>
</protein>
<feature type="transmembrane region" description="Helical" evidence="11">
    <location>
        <begin position="141"/>
        <end position="159"/>
    </location>
</feature>
<evidence type="ECO:0000256" key="2">
    <source>
        <dbReference type="ARBA" id="ARBA00008130"/>
    </source>
</evidence>
<dbReference type="OrthoDB" id="30586at2"/>
<evidence type="ECO:0000256" key="3">
    <source>
        <dbReference type="ARBA" id="ARBA00022543"/>
    </source>
</evidence>
<evidence type="ECO:0000313" key="13">
    <source>
        <dbReference type="Proteomes" id="UP000192333"/>
    </source>
</evidence>
<organism evidence="12 13">
    <name type="scientific">Aquiflexum balticum DSM 16537</name>
    <dbReference type="NCBI Taxonomy" id="758820"/>
    <lineage>
        <taxon>Bacteria</taxon>
        <taxon>Pseudomonadati</taxon>
        <taxon>Bacteroidota</taxon>
        <taxon>Cytophagia</taxon>
        <taxon>Cytophagales</taxon>
        <taxon>Cyclobacteriaceae</taxon>
        <taxon>Aquiflexum</taxon>
    </lineage>
</organism>
<keyword evidence="5 11" id="KW-0812">Transmembrane</keyword>
<gene>
    <name evidence="12" type="ORF">SAMN00777080_3611</name>
</gene>
<keyword evidence="13" id="KW-1185">Reference proteome</keyword>
<keyword evidence="7 11" id="KW-1133">Transmembrane helix</keyword>
<reference evidence="13" key="1">
    <citation type="submission" date="2017-04" db="EMBL/GenBank/DDBJ databases">
        <authorList>
            <person name="Varghese N."/>
            <person name="Submissions S."/>
        </authorList>
    </citation>
    <scope>NUCLEOTIDE SEQUENCE [LARGE SCALE GENOMIC DNA]</scope>
    <source>
        <strain evidence="13">DSM 16537</strain>
    </source>
</reference>
<dbReference type="PANTHER" id="PTHR28286">
    <property type="match status" value="1"/>
</dbReference>
<dbReference type="RefSeq" id="WP_084121738.1">
    <property type="nucleotide sequence ID" value="NZ_LT838813.1"/>
</dbReference>
<dbReference type="InterPro" id="IPR001425">
    <property type="entry name" value="Arc/bac/fun_rhodopsins"/>
</dbReference>
<evidence type="ECO:0000256" key="11">
    <source>
        <dbReference type="SAM" id="Phobius"/>
    </source>
</evidence>
<dbReference type="Proteomes" id="UP000192333">
    <property type="component" value="Chromosome I"/>
</dbReference>
<dbReference type="EMBL" id="LT838813">
    <property type="protein sequence ID" value="SMD44973.1"/>
    <property type="molecule type" value="Genomic_DNA"/>
</dbReference>
<keyword evidence="9 11" id="KW-0472">Membrane</keyword>
<feature type="transmembrane region" description="Helical" evidence="11">
    <location>
        <begin position="220"/>
        <end position="238"/>
    </location>
</feature>
<keyword evidence="4" id="KW-0716">Sensory transduction</keyword>
<evidence type="ECO:0000256" key="5">
    <source>
        <dbReference type="ARBA" id="ARBA00022692"/>
    </source>
</evidence>
<feature type="transmembrane region" description="Helical" evidence="11">
    <location>
        <begin position="53"/>
        <end position="71"/>
    </location>
</feature>
<sequence length="250" mass="27517">MNAILTADLIGLDKLINSDPVAITFFIGYMAMFASAVFFFVERSSVSDKWKTSLLVSGLITGIAAVHYYYMRDFYLQTGQSPTAFRYVDWTLTVPLMCVEFYLLTKPFGAKTSTLTKLILASLLMLITGYIGETSGIDNNIMWGIFSTVGYLYIVYEVFAGDVAKLAKGSNSPALNRAMFLLKIFITLGWSIYPIGYMVLPGNLLSGAFEVSSIDLFYNLADAINKIGFGLVIYSVAISETAKAKKTQLA</sequence>
<evidence type="ECO:0000256" key="9">
    <source>
        <dbReference type="ARBA" id="ARBA00023136"/>
    </source>
</evidence>
<feature type="transmembrane region" description="Helical" evidence="11">
    <location>
        <begin position="83"/>
        <end position="103"/>
    </location>
</feature>
<keyword evidence="6" id="KW-0681">Retinal protein</keyword>
<dbReference type="PRINTS" id="PR00251">
    <property type="entry name" value="BACTRLOPSIN"/>
</dbReference>
<dbReference type="GO" id="GO:0009881">
    <property type="term" value="F:photoreceptor activity"/>
    <property type="evidence" value="ECO:0007669"/>
    <property type="project" value="UniProtKB-KW"/>
</dbReference>
<dbReference type="Pfam" id="PF01036">
    <property type="entry name" value="Bac_rhodopsin"/>
    <property type="match status" value="1"/>
</dbReference>
<evidence type="ECO:0000256" key="7">
    <source>
        <dbReference type="ARBA" id="ARBA00022989"/>
    </source>
</evidence>
<dbReference type="Gene3D" id="1.20.1070.10">
    <property type="entry name" value="Rhodopsin 7-helix transmembrane proteins"/>
    <property type="match status" value="1"/>
</dbReference>
<dbReference type="GO" id="GO:0016020">
    <property type="term" value="C:membrane"/>
    <property type="evidence" value="ECO:0007669"/>
    <property type="project" value="UniProtKB-SubCell"/>
</dbReference>
<evidence type="ECO:0000256" key="8">
    <source>
        <dbReference type="ARBA" id="ARBA00022991"/>
    </source>
</evidence>
<proteinExistence type="inferred from homology"/>
<comment type="subcellular location">
    <subcellularLocation>
        <location evidence="1">Membrane</location>
        <topology evidence="1">Multi-pass membrane protein</topology>
    </subcellularLocation>
</comment>
<evidence type="ECO:0000256" key="10">
    <source>
        <dbReference type="ARBA" id="ARBA00023170"/>
    </source>
</evidence>
<dbReference type="SUPFAM" id="SSF81321">
    <property type="entry name" value="Family A G protein-coupled receptor-like"/>
    <property type="match status" value="1"/>
</dbReference>
<dbReference type="PANTHER" id="PTHR28286:SF2">
    <property type="entry name" value="BACTERIORHODOPSIN _OPSIN, NOPA (EUROFUNG)"/>
    <property type="match status" value="1"/>
</dbReference>
<evidence type="ECO:0000256" key="6">
    <source>
        <dbReference type="ARBA" id="ARBA00022925"/>
    </source>
</evidence>
<accession>A0A1W2H7T4</accession>
<keyword evidence="8" id="KW-0157">Chromophore</keyword>
<dbReference type="GO" id="GO:0007602">
    <property type="term" value="P:phototransduction"/>
    <property type="evidence" value="ECO:0007669"/>
    <property type="project" value="UniProtKB-KW"/>
</dbReference>